<organism evidence="2 3">
    <name type="scientific">Actinoplanes auranticolor</name>
    <dbReference type="NCBI Taxonomy" id="47988"/>
    <lineage>
        <taxon>Bacteria</taxon>
        <taxon>Bacillati</taxon>
        <taxon>Actinomycetota</taxon>
        <taxon>Actinomycetes</taxon>
        <taxon>Micromonosporales</taxon>
        <taxon>Micromonosporaceae</taxon>
        <taxon>Actinoplanes</taxon>
    </lineage>
</organism>
<dbReference type="Proteomes" id="UP000681340">
    <property type="component" value="Unassembled WGS sequence"/>
</dbReference>
<gene>
    <name evidence="2" type="primary">paaG_2</name>
    <name evidence="2" type="ORF">Aau02nite_08370</name>
</gene>
<keyword evidence="3" id="KW-1185">Reference proteome</keyword>
<dbReference type="RefSeq" id="WP_212986954.1">
    <property type="nucleotide sequence ID" value="NZ_BAABEA010000051.1"/>
</dbReference>
<comment type="caution">
    <text evidence="2">The sequence shown here is derived from an EMBL/GenBank/DDBJ whole genome shotgun (WGS) entry which is preliminary data.</text>
</comment>
<dbReference type="FunFam" id="3.90.226.10:FF:000049">
    <property type="entry name" value="Enoyl-CoA delta isomerase 3"/>
    <property type="match status" value="1"/>
</dbReference>
<reference evidence="2" key="1">
    <citation type="submission" date="2021-03" db="EMBL/GenBank/DDBJ databases">
        <title>Whole genome shotgun sequence of Actinoplanes auranticolor NBRC 12245.</title>
        <authorList>
            <person name="Komaki H."/>
            <person name="Tamura T."/>
        </authorList>
    </citation>
    <scope>NUCLEOTIDE SEQUENCE</scope>
    <source>
        <strain evidence="2">NBRC 12245</strain>
    </source>
</reference>
<proteinExistence type="predicted"/>
<dbReference type="Pfam" id="PF00378">
    <property type="entry name" value="ECH_1"/>
    <property type="match status" value="1"/>
</dbReference>
<dbReference type="PANTHER" id="PTHR11941">
    <property type="entry name" value="ENOYL-COA HYDRATASE-RELATED"/>
    <property type="match status" value="1"/>
</dbReference>
<dbReference type="CDD" id="cd06558">
    <property type="entry name" value="crotonase-like"/>
    <property type="match status" value="1"/>
</dbReference>
<dbReference type="InterPro" id="IPR001753">
    <property type="entry name" value="Enoyl-CoA_hydra/iso"/>
</dbReference>
<protein>
    <submittedName>
        <fullName evidence="2">Enoyl-CoA hydratase</fullName>
    </submittedName>
</protein>
<dbReference type="GO" id="GO:0006635">
    <property type="term" value="P:fatty acid beta-oxidation"/>
    <property type="evidence" value="ECO:0007669"/>
    <property type="project" value="TreeGrafter"/>
</dbReference>
<dbReference type="Gene3D" id="3.90.226.10">
    <property type="entry name" value="2-enoyl-CoA Hydratase, Chain A, domain 1"/>
    <property type="match status" value="1"/>
</dbReference>
<evidence type="ECO:0000313" key="2">
    <source>
        <dbReference type="EMBL" id="GIM64100.1"/>
    </source>
</evidence>
<dbReference type="EMBL" id="BOQL01000006">
    <property type="protein sequence ID" value="GIM64100.1"/>
    <property type="molecule type" value="Genomic_DNA"/>
</dbReference>
<name>A0A919S4I4_9ACTN</name>
<dbReference type="AlphaFoldDB" id="A0A919S4I4"/>
<evidence type="ECO:0000313" key="3">
    <source>
        <dbReference type="Proteomes" id="UP000681340"/>
    </source>
</evidence>
<keyword evidence="1" id="KW-0443">Lipid metabolism</keyword>
<evidence type="ECO:0000256" key="1">
    <source>
        <dbReference type="ARBA" id="ARBA00023098"/>
    </source>
</evidence>
<sequence length="225" mass="23428">MPTLHQDHPVHVLDLGDDENRFSPSWITGVNDLLDVVVQGSEAAALVTTGRGKFFSNGLDLGWLGENGDQAPQYLADVQRLLARLLTLPVPTIAAVNGHAFGAGAMLAMAHDFRIMRADRGYFCFPEVDVTLPFTPGMAALVQAKLTPAAAIAAMTTGRRFDGPTAVATGLVDRTADEAALVATATEAVRPLAGKDRGTLGSIKSTMFAPAAAALLAAAPAVPAR</sequence>
<dbReference type="GO" id="GO:0004165">
    <property type="term" value="F:delta(3)-delta(2)-enoyl-CoA isomerase activity"/>
    <property type="evidence" value="ECO:0007669"/>
    <property type="project" value="TreeGrafter"/>
</dbReference>
<dbReference type="SUPFAM" id="SSF52096">
    <property type="entry name" value="ClpP/crotonase"/>
    <property type="match status" value="1"/>
</dbReference>
<accession>A0A919S4I4</accession>
<dbReference type="PANTHER" id="PTHR11941:SF75">
    <property type="entry name" value="ENOYL-COA HYDRATASE_ISOMERASE FAMILY PROTEIN"/>
    <property type="match status" value="1"/>
</dbReference>
<dbReference type="InterPro" id="IPR029045">
    <property type="entry name" value="ClpP/crotonase-like_dom_sf"/>
</dbReference>